<name>A0ABQ5MC08_9FIRM</name>
<protein>
    <submittedName>
        <fullName evidence="1">Uncharacterized protein</fullName>
    </submittedName>
</protein>
<dbReference type="Pfam" id="PF00132">
    <property type="entry name" value="Hexapep"/>
    <property type="match status" value="1"/>
</dbReference>
<proteinExistence type="predicted"/>
<dbReference type="RefSeq" id="WP_147325719.1">
    <property type="nucleotide sequence ID" value="NZ_BRPJ01000091.1"/>
</dbReference>
<dbReference type="Proteomes" id="UP001419084">
    <property type="component" value="Unassembled WGS sequence"/>
</dbReference>
<accession>A0ABQ5MC08</accession>
<evidence type="ECO:0000313" key="2">
    <source>
        <dbReference type="Proteomes" id="UP001419084"/>
    </source>
</evidence>
<dbReference type="PANTHER" id="PTHR43300">
    <property type="entry name" value="ACETYLTRANSFERASE"/>
    <property type="match status" value="1"/>
</dbReference>
<dbReference type="Gene3D" id="2.160.10.10">
    <property type="entry name" value="Hexapeptide repeat proteins"/>
    <property type="match status" value="1"/>
</dbReference>
<gene>
    <name evidence="1" type="ORF">LAD12857_42720</name>
</gene>
<keyword evidence="2" id="KW-1185">Reference proteome</keyword>
<dbReference type="SUPFAM" id="SSF51161">
    <property type="entry name" value="Trimeric LpxA-like enzymes"/>
    <property type="match status" value="1"/>
</dbReference>
<comment type="caution">
    <text evidence="1">The sequence shown here is derived from an EMBL/GenBank/DDBJ whole genome shotgun (WGS) entry which is preliminary data.</text>
</comment>
<dbReference type="InterPro" id="IPR050179">
    <property type="entry name" value="Trans_hexapeptide_repeat"/>
</dbReference>
<reference evidence="1 2" key="1">
    <citation type="journal article" date="2024" name="Int. J. Syst. Evol. Microbiol.">
        <title>Lacrimispora brassicae sp. nov. isolated from fermented cabbage, and proposal of Clostridium indicum Gundawar et al. 2019 and Clostridium methoxybenzovorans Mechichi et al. 1999 as heterotypic synonyms of Lacrimispora amygdalina (Parshina et al. 2003) Haas and Blanchard 2020 and Lacrimispora indolis (McClung and McCoy 1957) Haas and Blanchard 2020, respectively.</title>
        <authorList>
            <person name="Kobayashi H."/>
            <person name="Tanizawa Y."/>
            <person name="Sakamoto M."/>
            <person name="Ohkuma M."/>
            <person name="Tohno M."/>
        </authorList>
    </citation>
    <scope>NUCLEOTIDE SEQUENCE [LARGE SCALE GENOMIC DNA]</scope>
    <source>
        <strain evidence="1 2">DSM 12857</strain>
    </source>
</reference>
<dbReference type="EMBL" id="BRPJ01000091">
    <property type="protein sequence ID" value="GLB32349.1"/>
    <property type="molecule type" value="Genomic_DNA"/>
</dbReference>
<sequence length="357" mass="40408">MTLRGLRDNAVFLFLIGKVLQIVVYPVKYLPQTVKSLTRLTMPVAGFEDRFPFMQIDKDSYIVGAEIQSGLNFNVAEGVHCIQIGKYCALADKITFLINLNHNYKAVFQGSPSFMTMPVPERTRRKGSLLIGNDVWIGNGATIMSGVSIHNGAVIGAESVVTKSVPPYAMAAGNPAKIIGYRFDEEQRKALNRIGWWNWPEEKLVKNQKEFLLPVEAFIEKFDRREEWDQIEPVIPSTDRKTILLIADVYRPFSLWKRILTEFAASAPDFTRLFIYISPSAGEEGYREVSGAAKNLKECGKEIMVKLGTMEDDVRCLFAAADYFVTTRSEDNILFMEYADYYQAKLLYGTDIPVFTI</sequence>
<dbReference type="InterPro" id="IPR011004">
    <property type="entry name" value="Trimer_LpxA-like_sf"/>
</dbReference>
<dbReference type="PANTHER" id="PTHR43300:SF11">
    <property type="entry name" value="ACETYLTRANSFERASE RV3034C-RELATED"/>
    <property type="match status" value="1"/>
</dbReference>
<dbReference type="CDD" id="cd03349">
    <property type="entry name" value="LbH_XAT"/>
    <property type="match status" value="1"/>
</dbReference>
<organism evidence="1 2">
    <name type="scientific">Lacrimispora amygdalina</name>
    <dbReference type="NCBI Taxonomy" id="253257"/>
    <lineage>
        <taxon>Bacteria</taxon>
        <taxon>Bacillati</taxon>
        <taxon>Bacillota</taxon>
        <taxon>Clostridia</taxon>
        <taxon>Lachnospirales</taxon>
        <taxon>Lachnospiraceae</taxon>
        <taxon>Lacrimispora</taxon>
    </lineage>
</organism>
<dbReference type="InterPro" id="IPR001451">
    <property type="entry name" value="Hexapep"/>
</dbReference>
<evidence type="ECO:0000313" key="1">
    <source>
        <dbReference type="EMBL" id="GLB32349.1"/>
    </source>
</evidence>